<dbReference type="PROSITE" id="PS51819">
    <property type="entry name" value="VOC"/>
    <property type="match status" value="1"/>
</dbReference>
<evidence type="ECO:0000313" key="3">
    <source>
        <dbReference type="Proteomes" id="UP000317369"/>
    </source>
</evidence>
<evidence type="ECO:0000259" key="1">
    <source>
        <dbReference type="PROSITE" id="PS51819"/>
    </source>
</evidence>
<dbReference type="OrthoDB" id="9800322at2"/>
<proteinExistence type="predicted"/>
<sequence length="154" mass="17347">MWFRFSHVTLIATDWRKLSQFYVDALGCEITYPEINLAGPWLDSATGIKNTRIRGVNLKLPGLDTAKNGGPYMEILQYTPAKKLQTESINTPGSGQIAFEVEDVKIAAQTLASLGALPLGKFENIFMPGVGNVRFQYFHDPEKNLIQLMRWDRI</sequence>
<dbReference type="Gene3D" id="3.10.180.10">
    <property type="entry name" value="2,3-Dihydroxybiphenyl 1,2-Dioxygenase, domain 1"/>
    <property type="match status" value="1"/>
</dbReference>
<dbReference type="SUPFAM" id="SSF54593">
    <property type="entry name" value="Glyoxalase/Bleomycin resistance protein/Dihydroxybiphenyl dioxygenase"/>
    <property type="match status" value="1"/>
</dbReference>
<reference evidence="2 3" key="1">
    <citation type="submission" date="2019-02" db="EMBL/GenBank/DDBJ databases">
        <title>Deep-cultivation of Planctomycetes and their phenomic and genomic characterization uncovers novel biology.</title>
        <authorList>
            <person name="Wiegand S."/>
            <person name="Jogler M."/>
            <person name="Boedeker C."/>
            <person name="Pinto D."/>
            <person name="Vollmers J."/>
            <person name="Rivas-Marin E."/>
            <person name="Kohn T."/>
            <person name="Peeters S.H."/>
            <person name="Heuer A."/>
            <person name="Rast P."/>
            <person name="Oberbeckmann S."/>
            <person name="Bunk B."/>
            <person name="Jeske O."/>
            <person name="Meyerdierks A."/>
            <person name="Storesund J.E."/>
            <person name="Kallscheuer N."/>
            <person name="Luecker S."/>
            <person name="Lage O.M."/>
            <person name="Pohl T."/>
            <person name="Merkel B.J."/>
            <person name="Hornburger P."/>
            <person name="Mueller R.-W."/>
            <person name="Bruemmer F."/>
            <person name="Labrenz M."/>
            <person name="Spormann A.M."/>
            <person name="Op den Camp H."/>
            <person name="Overmann J."/>
            <person name="Amann R."/>
            <person name="Jetten M.S.M."/>
            <person name="Mascher T."/>
            <person name="Medema M.H."/>
            <person name="Devos D.P."/>
            <person name="Kaster A.-K."/>
            <person name="Ovreas L."/>
            <person name="Rohde M."/>
            <person name="Galperin M.Y."/>
            <person name="Jogler C."/>
        </authorList>
    </citation>
    <scope>NUCLEOTIDE SEQUENCE [LARGE SCALE GENOMIC DNA]</scope>
    <source>
        <strain evidence="2 3">KS4</strain>
    </source>
</reference>
<dbReference type="RefSeq" id="WP_145073880.1">
    <property type="nucleotide sequence ID" value="NZ_CP036425.1"/>
</dbReference>
<feature type="domain" description="VOC" evidence="1">
    <location>
        <begin position="4"/>
        <end position="151"/>
    </location>
</feature>
<dbReference type="Proteomes" id="UP000317369">
    <property type="component" value="Chromosome"/>
</dbReference>
<protein>
    <submittedName>
        <fullName evidence="2">Glyoxalase-like domain protein</fullName>
    </submittedName>
</protein>
<dbReference type="Pfam" id="PF00903">
    <property type="entry name" value="Glyoxalase"/>
    <property type="match status" value="1"/>
</dbReference>
<keyword evidence="3" id="KW-1185">Reference proteome</keyword>
<accession>A0A517YQ96</accession>
<dbReference type="InterPro" id="IPR029068">
    <property type="entry name" value="Glyas_Bleomycin-R_OHBP_Dase"/>
</dbReference>
<dbReference type="KEGG" id="pcor:KS4_04200"/>
<dbReference type="EMBL" id="CP036425">
    <property type="protein sequence ID" value="QDU32388.1"/>
    <property type="molecule type" value="Genomic_DNA"/>
</dbReference>
<dbReference type="InterPro" id="IPR037523">
    <property type="entry name" value="VOC_core"/>
</dbReference>
<dbReference type="InterPro" id="IPR004360">
    <property type="entry name" value="Glyas_Fos-R_dOase_dom"/>
</dbReference>
<name>A0A517YQ96_9BACT</name>
<evidence type="ECO:0000313" key="2">
    <source>
        <dbReference type="EMBL" id="QDU32388.1"/>
    </source>
</evidence>
<dbReference type="AlphaFoldDB" id="A0A517YQ96"/>
<gene>
    <name evidence="2" type="ORF">KS4_04200</name>
</gene>
<organism evidence="2 3">
    <name type="scientific">Poriferisphaera corsica</name>
    <dbReference type="NCBI Taxonomy" id="2528020"/>
    <lineage>
        <taxon>Bacteria</taxon>
        <taxon>Pseudomonadati</taxon>
        <taxon>Planctomycetota</taxon>
        <taxon>Phycisphaerae</taxon>
        <taxon>Phycisphaerales</taxon>
        <taxon>Phycisphaeraceae</taxon>
        <taxon>Poriferisphaera</taxon>
    </lineage>
</organism>